<sequence>MADSKNAEKAMKKEERAAKRAQRKQTRSQMMQAFNMQRKRDKKLIPFMVLAVLGMALLFFLIGLLFNGQWFMLVLGILAGLVLAMFIFTRRMESSMYDEIGDMPGAGAWVLENLRNTMGVVWLTKTAVQATPQMDVVHRVVGNPGVVLVGEGNAKRLPQMIAKERKQIDKLLGNVPIYEIIVGSDEGQVPPKKLQREMLKLPRNYKKDEVYTVNAKLEAMDNVRGGQRAGLPKGPIPKQAQSTAGMNRKMRRAQERQAKKKK</sequence>
<dbReference type="AlphaFoldDB" id="A0A931E3W1"/>
<gene>
    <name evidence="3" type="ORF">IW254_000982</name>
</gene>
<feature type="transmembrane region" description="Helical" evidence="2">
    <location>
        <begin position="44"/>
        <end position="64"/>
    </location>
</feature>
<keyword evidence="4" id="KW-1185">Reference proteome</keyword>
<keyword evidence="2" id="KW-0812">Transmembrane</keyword>
<dbReference type="Proteomes" id="UP000658613">
    <property type="component" value="Unassembled WGS sequence"/>
</dbReference>
<evidence type="ECO:0000256" key="1">
    <source>
        <dbReference type="SAM" id="MobiDB-lite"/>
    </source>
</evidence>
<evidence type="ECO:0000313" key="4">
    <source>
        <dbReference type="Proteomes" id="UP000658613"/>
    </source>
</evidence>
<dbReference type="RefSeq" id="WP_196824476.1">
    <property type="nucleotide sequence ID" value="NZ_CP046980.1"/>
</dbReference>
<dbReference type="Pfam" id="PF13829">
    <property type="entry name" value="DUF4191"/>
    <property type="match status" value="1"/>
</dbReference>
<feature type="compositionally biased region" description="Basic and acidic residues" evidence="1">
    <location>
        <begin position="1"/>
        <end position="18"/>
    </location>
</feature>
<evidence type="ECO:0000256" key="2">
    <source>
        <dbReference type="SAM" id="Phobius"/>
    </source>
</evidence>
<feature type="compositionally biased region" description="Basic and acidic residues" evidence="1">
    <location>
        <begin position="252"/>
        <end position="262"/>
    </location>
</feature>
<name>A0A931E3W1_9CORY</name>
<evidence type="ECO:0000313" key="3">
    <source>
        <dbReference type="EMBL" id="MBG6122013.1"/>
    </source>
</evidence>
<dbReference type="EMBL" id="JADOUE010000001">
    <property type="protein sequence ID" value="MBG6122013.1"/>
    <property type="molecule type" value="Genomic_DNA"/>
</dbReference>
<proteinExistence type="predicted"/>
<feature type="region of interest" description="Disordered" evidence="1">
    <location>
        <begin position="223"/>
        <end position="262"/>
    </location>
</feature>
<keyword evidence="2" id="KW-0472">Membrane</keyword>
<comment type="caution">
    <text evidence="3">The sequence shown here is derived from an EMBL/GenBank/DDBJ whole genome shotgun (WGS) entry which is preliminary data.</text>
</comment>
<feature type="region of interest" description="Disordered" evidence="1">
    <location>
        <begin position="1"/>
        <end position="27"/>
    </location>
</feature>
<protein>
    <submittedName>
        <fullName evidence="3">F0F1-type ATP synthase assembly protein I</fullName>
    </submittedName>
</protein>
<dbReference type="InterPro" id="IPR025445">
    <property type="entry name" value="DUF4191"/>
</dbReference>
<accession>A0A931E3W1</accession>
<organism evidence="3 4">
    <name type="scientific">Corynebacterium aquatimens</name>
    <dbReference type="NCBI Taxonomy" id="1190508"/>
    <lineage>
        <taxon>Bacteria</taxon>
        <taxon>Bacillati</taxon>
        <taxon>Actinomycetota</taxon>
        <taxon>Actinomycetes</taxon>
        <taxon>Mycobacteriales</taxon>
        <taxon>Corynebacteriaceae</taxon>
        <taxon>Corynebacterium</taxon>
    </lineage>
</organism>
<feature type="transmembrane region" description="Helical" evidence="2">
    <location>
        <begin position="70"/>
        <end position="88"/>
    </location>
</feature>
<keyword evidence="2" id="KW-1133">Transmembrane helix</keyword>
<reference evidence="3" key="1">
    <citation type="submission" date="2020-11" db="EMBL/GenBank/DDBJ databases">
        <title>Sequencing the genomes of 1000 actinobacteria strains.</title>
        <authorList>
            <person name="Klenk H.-P."/>
        </authorList>
    </citation>
    <scope>NUCLEOTIDE SEQUENCE</scope>
    <source>
        <strain evidence="3">DSM 45632</strain>
    </source>
</reference>